<proteinExistence type="inferred from homology"/>
<protein>
    <recommendedName>
        <fullName evidence="3 11">Shikimate kinase</fullName>
        <shortName evidence="11">SK</shortName>
        <ecNumber evidence="3 11">2.7.1.71</ecNumber>
    </recommendedName>
</protein>
<feature type="binding site" evidence="11">
    <location>
        <position position="76"/>
    </location>
    <ligand>
        <name>substrate</name>
    </ligand>
</feature>
<comment type="pathway">
    <text evidence="1 11">Metabolic intermediate biosynthesis; chorismate biosynthesis; chorismate from D-erythrose 4-phosphate and phosphoenolpyruvate: step 5/7.</text>
</comment>
<feature type="binding site" evidence="11">
    <location>
        <position position="128"/>
    </location>
    <ligand>
        <name>substrate</name>
    </ligand>
</feature>
<keyword evidence="6 11" id="KW-0547">Nucleotide-binding</keyword>
<dbReference type="GO" id="GO:0000287">
    <property type="term" value="F:magnesium ion binding"/>
    <property type="evidence" value="ECO:0007669"/>
    <property type="project" value="UniProtKB-UniRule"/>
</dbReference>
<comment type="cofactor">
    <cofactor evidence="11">
        <name>Mg(2+)</name>
        <dbReference type="ChEBI" id="CHEBI:18420"/>
    </cofactor>
    <text evidence="11">Binds 1 Mg(2+) ion per subunit.</text>
</comment>
<comment type="similarity">
    <text evidence="2 11">Belongs to the shikimate kinase family.</text>
</comment>
<evidence type="ECO:0000313" key="12">
    <source>
        <dbReference type="EMBL" id="RFA27663.1"/>
    </source>
</evidence>
<keyword evidence="9 11" id="KW-0057">Aromatic amino acid biosynthesis</keyword>
<dbReference type="InterPro" id="IPR027417">
    <property type="entry name" value="P-loop_NTPase"/>
</dbReference>
<evidence type="ECO:0000256" key="11">
    <source>
        <dbReference type="HAMAP-Rule" id="MF_00109"/>
    </source>
</evidence>
<dbReference type="OrthoDB" id="9800332at2"/>
<evidence type="ECO:0000256" key="1">
    <source>
        <dbReference type="ARBA" id="ARBA00004842"/>
    </source>
</evidence>
<dbReference type="InterPro" id="IPR000623">
    <property type="entry name" value="Shikimate_kinase/TSH1"/>
</dbReference>
<evidence type="ECO:0000256" key="6">
    <source>
        <dbReference type="ARBA" id="ARBA00022741"/>
    </source>
</evidence>
<evidence type="ECO:0000256" key="7">
    <source>
        <dbReference type="ARBA" id="ARBA00022777"/>
    </source>
</evidence>
<dbReference type="PANTHER" id="PTHR21087:SF16">
    <property type="entry name" value="SHIKIMATE KINASE 1, CHLOROPLASTIC"/>
    <property type="match status" value="1"/>
</dbReference>
<organism evidence="12 13">
    <name type="scientific">Subtercola boreus</name>
    <dbReference type="NCBI Taxonomy" id="120213"/>
    <lineage>
        <taxon>Bacteria</taxon>
        <taxon>Bacillati</taxon>
        <taxon>Actinomycetota</taxon>
        <taxon>Actinomycetes</taxon>
        <taxon>Micrococcales</taxon>
        <taxon>Microbacteriaceae</taxon>
        <taxon>Subtercola</taxon>
    </lineage>
</organism>
<comment type="catalytic activity">
    <reaction evidence="10 11">
        <text>shikimate + ATP = 3-phosphoshikimate + ADP + H(+)</text>
        <dbReference type="Rhea" id="RHEA:13121"/>
        <dbReference type="ChEBI" id="CHEBI:15378"/>
        <dbReference type="ChEBI" id="CHEBI:30616"/>
        <dbReference type="ChEBI" id="CHEBI:36208"/>
        <dbReference type="ChEBI" id="CHEBI:145989"/>
        <dbReference type="ChEBI" id="CHEBI:456216"/>
        <dbReference type="EC" id="2.7.1.71"/>
    </reaction>
</comment>
<dbReference type="PRINTS" id="PR01100">
    <property type="entry name" value="SHIKIMTKNASE"/>
</dbReference>
<evidence type="ECO:0000256" key="9">
    <source>
        <dbReference type="ARBA" id="ARBA00023141"/>
    </source>
</evidence>
<dbReference type="Pfam" id="PF01202">
    <property type="entry name" value="SKI"/>
    <property type="match status" value="1"/>
</dbReference>
<keyword evidence="11" id="KW-0460">Magnesium</keyword>
<feature type="binding site" evidence="11">
    <location>
        <begin position="10"/>
        <end position="15"/>
    </location>
    <ligand>
        <name>ATP</name>
        <dbReference type="ChEBI" id="CHEBI:30616"/>
    </ligand>
</feature>
<feature type="binding site" evidence="11">
    <location>
        <position position="32"/>
    </location>
    <ligand>
        <name>substrate</name>
    </ligand>
</feature>
<dbReference type="GO" id="GO:0008652">
    <property type="term" value="P:amino acid biosynthetic process"/>
    <property type="evidence" value="ECO:0007669"/>
    <property type="project" value="UniProtKB-KW"/>
</dbReference>
<dbReference type="PROSITE" id="PS01128">
    <property type="entry name" value="SHIKIMATE_KINASE"/>
    <property type="match status" value="1"/>
</dbReference>
<feature type="binding site" evidence="11">
    <location>
        <position position="14"/>
    </location>
    <ligand>
        <name>Mg(2+)</name>
        <dbReference type="ChEBI" id="CHEBI:18420"/>
    </ligand>
</feature>
<comment type="caution">
    <text evidence="12">The sequence shown here is derived from an EMBL/GenBank/DDBJ whole genome shotgun (WGS) entry which is preliminary data.</text>
</comment>
<sequence>MTVVIIGPPAAGKTRIGRRVAKLLELPFTDTDKQIQAEHGPIPVIFETQGEDRFREIERVEVVKALRGGGVVSFGGGAVLNTATQRDLDACLVVLFTATAEAVAGRLGNAKRPLVPDVASWQRVVDARRELYADLADLTVDTSHHRADDIADEVAAWVRTRLGRAERTPVTTREDR</sequence>
<name>A0A3E0WDZ8_9MICO</name>
<evidence type="ECO:0000256" key="3">
    <source>
        <dbReference type="ARBA" id="ARBA00012154"/>
    </source>
</evidence>
<evidence type="ECO:0000256" key="2">
    <source>
        <dbReference type="ARBA" id="ARBA00006997"/>
    </source>
</evidence>
<dbReference type="PANTHER" id="PTHR21087">
    <property type="entry name" value="SHIKIMATE KINASE"/>
    <property type="match status" value="1"/>
</dbReference>
<evidence type="ECO:0000256" key="5">
    <source>
        <dbReference type="ARBA" id="ARBA00022679"/>
    </source>
</evidence>
<evidence type="ECO:0000256" key="8">
    <source>
        <dbReference type="ARBA" id="ARBA00022840"/>
    </source>
</evidence>
<keyword evidence="8 11" id="KW-0067">ATP-binding</keyword>
<comment type="subcellular location">
    <subcellularLocation>
        <location evidence="11">Cytoplasm</location>
    </subcellularLocation>
</comment>
<comment type="function">
    <text evidence="11">Catalyzes the specific phosphorylation of the 3-hydroxyl group of shikimic acid using ATP as a cosubstrate.</text>
</comment>
<dbReference type="RefSeq" id="WP_116418423.1">
    <property type="nucleotide sequence ID" value="NZ_NBXC01000014.1"/>
</dbReference>
<dbReference type="AlphaFoldDB" id="A0A3E0WDZ8"/>
<comment type="caution">
    <text evidence="11">Lacks conserved residue(s) required for the propagation of feature annotation.</text>
</comment>
<dbReference type="GO" id="GO:0009073">
    <property type="term" value="P:aromatic amino acid family biosynthetic process"/>
    <property type="evidence" value="ECO:0007669"/>
    <property type="project" value="UniProtKB-KW"/>
</dbReference>
<keyword evidence="4 11" id="KW-0028">Amino-acid biosynthesis</keyword>
<keyword evidence="11" id="KW-0963">Cytoplasm</keyword>
<dbReference type="InterPro" id="IPR023000">
    <property type="entry name" value="Shikimate_kinase_CS"/>
</dbReference>
<dbReference type="GO" id="GO:0009423">
    <property type="term" value="P:chorismate biosynthetic process"/>
    <property type="evidence" value="ECO:0007669"/>
    <property type="project" value="UniProtKB-UniRule"/>
</dbReference>
<dbReference type="EMBL" id="NBXE01000019">
    <property type="protein sequence ID" value="RFA27663.1"/>
    <property type="molecule type" value="Genomic_DNA"/>
</dbReference>
<dbReference type="InterPro" id="IPR031322">
    <property type="entry name" value="Shikimate/glucono_kinase"/>
</dbReference>
<dbReference type="Gene3D" id="3.40.50.300">
    <property type="entry name" value="P-loop containing nucleotide triphosphate hydrolases"/>
    <property type="match status" value="1"/>
</dbReference>
<feature type="binding site" evidence="11">
    <location>
        <position position="112"/>
    </location>
    <ligand>
        <name>ATP</name>
        <dbReference type="ChEBI" id="CHEBI:30616"/>
    </ligand>
</feature>
<dbReference type="SUPFAM" id="SSF52540">
    <property type="entry name" value="P-loop containing nucleoside triphosphate hydrolases"/>
    <property type="match status" value="1"/>
</dbReference>
<dbReference type="UniPathway" id="UPA00053">
    <property type="reaction ID" value="UER00088"/>
</dbReference>
<evidence type="ECO:0000256" key="4">
    <source>
        <dbReference type="ARBA" id="ARBA00022605"/>
    </source>
</evidence>
<reference evidence="12 13" key="1">
    <citation type="submission" date="2017-04" db="EMBL/GenBank/DDBJ databases">
        <title>Comparative genome analysis of Subtercola boreus.</title>
        <authorList>
            <person name="Cho Y.-J."/>
            <person name="Cho A."/>
            <person name="Kim O.-S."/>
            <person name="Lee J.-I."/>
        </authorList>
    </citation>
    <scope>NUCLEOTIDE SEQUENCE [LARGE SCALE GENOMIC DNA]</scope>
    <source>
        <strain evidence="12 13">P28004</strain>
    </source>
</reference>
<feature type="binding site" evidence="11">
    <location>
        <position position="55"/>
    </location>
    <ligand>
        <name>substrate</name>
    </ligand>
</feature>
<dbReference type="GO" id="GO:0005524">
    <property type="term" value="F:ATP binding"/>
    <property type="evidence" value="ECO:0007669"/>
    <property type="project" value="UniProtKB-UniRule"/>
</dbReference>
<dbReference type="GO" id="GO:0005829">
    <property type="term" value="C:cytosol"/>
    <property type="evidence" value="ECO:0007669"/>
    <property type="project" value="TreeGrafter"/>
</dbReference>
<dbReference type="Proteomes" id="UP000257080">
    <property type="component" value="Unassembled WGS sequence"/>
</dbReference>
<dbReference type="GO" id="GO:0004765">
    <property type="term" value="F:shikimate kinase activity"/>
    <property type="evidence" value="ECO:0007669"/>
    <property type="project" value="UniProtKB-UniRule"/>
</dbReference>
<comment type="subunit">
    <text evidence="11">Monomer.</text>
</comment>
<evidence type="ECO:0000256" key="10">
    <source>
        <dbReference type="ARBA" id="ARBA00048567"/>
    </source>
</evidence>
<keyword evidence="5 11" id="KW-0808">Transferase</keyword>
<keyword evidence="7 11" id="KW-0418">Kinase</keyword>
<dbReference type="EC" id="2.7.1.71" evidence="3 11"/>
<evidence type="ECO:0000313" key="13">
    <source>
        <dbReference type="Proteomes" id="UP000257080"/>
    </source>
</evidence>
<accession>A0A3E0WDZ8</accession>
<keyword evidence="11" id="KW-0479">Metal-binding</keyword>
<dbReference type="HAMAP" id="MF_00109">
    <property type="entry name" value="Shikimate_kinase"/>
    <property type="match status" value="1"/>
</dbReference>
<gene>
    <name evidence="11" type="primary">aroK</name>
    <name evidence="12" type="ORF">B7R25_08060</name>
</gene>